<keyword evidence="3" id="KW-1185">Reference proteome</keyword>
<evidence type="ECO:0000256" key="1">
    <source>
        <dbReference type="SAM" id="Phobius"/>
    </source>
</evidence>
<evidence type="ECO:0000313" key="2">
    <source>
        <dbReference type="EMBL" id="MEA5453546.1"/>
    </source>
</evidence>
<feature type="transmembrane region" description="Helical" evidence="1">
    <location>
        <begin position="39"/>
        <end position="61"/>
    </location>
</feature>
<protein>
    <recommendedName>
        <fullName evidence="4">DUF3188 domain-containing protein</fullName>
    </recommendedName>
</protein>
<name>A0ABU5T312_9MICC</name>
<reference evidence="2 3" key="1">
    <citation type="submission" date="2023-12" db="EMBL/GenBank/DDBJ databases">
        <title>Sinomonas terricola sp. nov, isolated from litchi orchard soil in Guangdong, PR China.</title>
        <authorList>
            <person name="Jiaxin W."/>
            <person name="Yang Z."/>
            <person name="Honghui Z."/>
        </authorList>
    </citation>
    <scope>NUCLEOTIDE SEQUENCE [LARGE SCALE GENOMIC DNA]</scope>
    <source>
        <strain evidence="2 3">JGH33</strain>
    </source>
</reference>
<keyword evidence="1" id="KW-0472">Membrane</keyword>
<sequence>MLDWENASPLYKGVVLSGMAFLAVGLILSLTANLAHITWLLYASMAIIGVGLVTHLVGLGIRSRDARRRARERAGKEGG</sequence>
<proteinExistence type="predicted"/>
<gene>
    <name evidence="2" type="ORF">SPF06_02305</name>
</gene>
<feature type="transmembrane region" description="Helical" evidence="1">
    <location>
        <begin position="12"/>
        <end position="33"/>
    </location>
</feature>
<dbReference type="EMBL" id="JAYGGQ010000001">
    <property type="protein sequence ID" value="MEA5453546.1"/>
    <property type="molecule type" value="Genomic_DNA"/>
</dbReference>
<organism evidence="2 3">
    <name type="scientific">Sinomonas terricola</name>
    <dbReference type="NCBI Taxonomy" id="3110330"/>
    <lineage>
        <taxon>Bacteria</taxon>
        <taxon>Bacillati</taxon>
        <taxon>Actinomycetota</taxon>
        <taxon>Actinomycetes</taxon>
        <taxon>Micrococcales</taxon>
        <taxon>Micrococcaceae</taxon>
        <taxon>Sinomonas</taxon>
    </lineage>
</organism>
<keyword evidence="1" id="KW-1133">Transmembrane helix</keyword>
<evidence type="ECO:0000313" key="3">
    <source>
        <dbReference type="Proteomes" id="UP001304769"/>
    </source>
</evidence>
<keyword evidence="1" id="KW-0812">Transmembrane</keyword>
<dbReference type="RefSeq" id="WP_323277300.1">
    <property type="nucleotide sequence ID" value="NZ_JAYGGQ010000001.1"/>
</dbReference>
<evidence type="ECO:0008006" key="4">
    <source>
        <dbReference type="Google" id="ProtNLM"/>
    </source>
</evidence>
<dbReference type="Proteomes" id="UP001304769">
    <property type="component" value="Unassembled WGS sequence"/>
</dbReference>
<accession>A0ABU5T312</accession>
<comment type="caution">
    <text evidence="2">The sequence shown here is derived from an EMBL/GenBank/DDBJ whole genome shotgun (WGS) entry which is preliminary data.</text>
</comment>